<proteinExistence type="predicted"/>
<protein>
    <submittedName>
        <fullName evidence="2">Uncharacterized protein</fullName>
    </submittedName>
</protein>
<organism evidence="2 3">
    <name type="scientific">Dipteronia dyeriana</name>
    <dbReference type="NCBI Taxonomy" id="168575"/>
    <lineage>
        <taxon>Eukaryota</taxon>
        <taxon>Viridiplantae</taxon>
        <taxon>Streptophyta</taxon>
        <taxon>Embryophyta</taxon>
        <taxon>Tracheophyta</taxon>
        <taxon>Spermatophyta</taxon>
        <taxon>Magnoliopsida</taxon>
        <taxon>eudicotyledons</taxon>
        <taxon>Gunneridae</taxon>
        <taxon>Pentapetalae</taxon>
        <taxon>rosids</taxon>
        <taxon>malvids</taxon>
        <taxon>Sapindales</taxon>
        <taxon>Sapindaceae</taxon>
        <taxon>Hippocastanoideae</taxon>
        <taxon>Acereae</taxon>
        <taxon>Dipteronia</taxon>
    </lineage>
</organism>
<sequence>MGVLRVTAEEGASGDGDDEIEGGSLVRGREANDRDGGRADSDIGANSHDDPSSGEVVGGGRLASSFDVFLSGSQSRRVPKDNIKSKQKQQRERESEKSEREREREKRRVTGKRSANMG</sequence>
<feature type="compositionally biased region" description="Basic and acidic residues" evidence="1">
    <location>
        <begin position="27"/>
        <end position="51"/>
    </location>
</feature>
<evidence type="ECO:0000313" key="2">
    <source>
        <dbReference type="EMBL" id="KAK2648394.1"/>
    </source>
</evidence>
<keyword evidence="3" id="KW-1185">Reference proteome</keyword>
<dbReference type="Proteomes" id="UP001280121">
    <property type="component" value="Unassembled WGS sequence"/>
</dbReference>
<reference evidence="2" key="1">
    <citation type="journal article" date="2023" name="Plant J.">
        <title>Genome sequences and population genomics provide insights into the demographic history, inbreeding, and mutation load of two 'living fossil' tree species of Dipteronia.</title>
        <authorList>
            <person name="Feng Y."/>
            <person name="Comes H.P."/>
            <person name="Chen J."/>
            <person name="Zhu S."/>
            <person name="Lu R."/>
            <person name="Zhang X."/>
            <person name="Li P."/>
            <person name="Qiu J."/>
            <person name="Olsen K.M."/>
            <person name="Qiu Y."/>
        </authorList>
    </citation>
    <scope>NUCLEOTIDE SEQUENCE</scope>
    <source>
        <strain evidence="2">KIB01</strain>
    </source>
</reference>
<evidence type="ECO:0000256" key="1">
    <source>
        <dbReference type="SAM" id="MobiDB-lite"/>
    </source>
</evidence>
<accession>A0AAD9U6Q9</accession>
<name>A0AAD9U6Q9_9ROSI</name>
<dbReference type="EMBL" id="JANJYI010000005">
    <property type="protein sequence ID" value="KAK2648394.1"/>
    <property type="molecule type" value="Genomic_DNA"/>
</dbReference>
<dbReference type="AlphaFoldDB" id="A0AAD9U6Q9"/>
<comment type="caution">
    <text evidence="2">The sequence shown here is derived from an EMBL/GenBank/DDBJ whole genome shotgun (WGS) entry which is preliminary data.</text>
</comment>
<evidence type="ECO:0000313" key="3">
    <source>
        <dbReference type="Proteomes" id="UP001280121"/>
    </source>
</evidence>
<feature type="region of interest" description="Disordered" evidence="1">
    <location>
        <begin position="1"/>
        <end position="118"/>
    </location>
</feature>
<feature type="compositionally biased region" description="Basic and acidic residues" evidence="1">
    <location>
        <begin position="78"/>
        <end position="108"/>
    </location>
</feature>
<gene>
    <name evidence="2" type="ORF">Ddye_015883</name>
</gene>